<accession>G0V8D8</accession>
<evidence type="ECO:0000313" key="2">
    <source>
        <dbReference type="Proteomes" id="UP000001640"/>
    </source>
</evidence>
<dbReference type="KEGG" id="ncs:NCAS_0A11780"/>
<gene>
    <name evidence="1" type="primary">NCAS0A11780</name>
    <name evidence="1" type="ordered locus">NCAS_0A11780</name>
</gene>
<dbReference type="Proteomes" id="UP000001640">
    <property type="component" value="Chromosome 1"/>
</dbReference>
<protein>
    <recommendedName>
        <fullName evidence="3">Centromere protein X</fullName>
    </recommendedName>
</protein>
<dbReference type="OrthoDB" id="4066778at2759"/>
<dbReference type="InParanoid" id="G0V8D8"/>
<name>G0V8D8_NAUCA</name>
<organism evidence="1 2">
    <name type="scientific">Naumovozyma castellii</name>
    <name type="common">Yeast</name>
    <name type="synonym">Saccharomyces castellii</name>
    <dbReference type="NCBI Taxonomy" id="27288"/>
    <lineage>
        <taxon>Eukaryota</taxon>
        <taxon>Fungi</taxon>
        <taxon>Dikarya</taxon>
        <taxon>Ascomycota</taxon>
        <taxon>Saccharomycotina</taxon>
        <taxon>Saccharomycetes</taxon>
        <taxon>Saccharomycetales</taxon>
        <taxon>Saccharomycetaceae</taxon>
        <taxon>Naumovozyma</taxon>
    </lineage>
</organism>
<dbReference type="OMA" id="IHLERAM"/>
<keyword evidence="2" id="KW-1185">Reference proteome</keyword>
<reference key="2">
    <citation type="submission" date="2011-08" db="EMBL/GenBank/DDBJ databases">
        <title>Genome sequence of Naumovozyma castellii.</title>
        <authorList>
            <person name="Gordon J.L."/>
            <person name="Armisen D."/>
            <person name="Proux-Wera E."/>
            <person name="OhEigeartaigh S.S."/>
            <person name="Byrne K.P."/>
            <person name="Wolfe K.H."/>
        </authorList>
    </citation>
    <scope>NUCLEOTIDE SEQUENCE</scope>
    <source>
        <strain>Type strain:CBS 4309</strain>
    </source>
</reference>
<dbReference type="RefSeq" id="XP_003674117.1">
    <property type="nucleotide sequence ID" value="XM_003674069.1"/>
</dbReference>
<dbReference type="FunCoup" id="G0V8D8">
    <property type="interactions" value="10"/>
</dbReference>
<dbReference type="HOGENOM" id="CLU_189349_0_0_1"/>
<dbReference type="GeneID" id="96901215"/>
<dbReference type="EMBL" id="HE576752">
    <property type="protein sequence ID" value="CCC67736.1"/>
    <property type="molecule type" value="Genomic_DNA"/>
</dbReference>
<reference evidence="1 2" key="1">
    <citation type="journal article" date="2011" name="Proc. Natl. Acad. Sci. U.S.A.">
        <title>Evolutionary erosion of yeast sex chromosomes by mating-type switching accidents.</title>
        <authorList>
            <person name="Gordon J.L."/>
            <person name="Armisen D."/>
            <person name="Proux-Wera E."/>
            <person name="Oheigeartaigh S.S."/>
            <person name="Byrne K.P."/>
            <person name="Wolfe K.H."/>
        </authorList>
    </citation>
    <scope>NUCLEOTIDE SEQUENCE [LARGE SCALE GENOMIC DNA]</scope>
    <source>
        <strain evidence="2">ATCC 76901 / BCRC 22586 / CBS 4309 / NBRC 1992 / NRRL Y-12630</strain>
    </source>
</reference>
<evidence type="ECO:0008006" key="3">
    <source>
        <dbReference type="Google" id="ProtNLM"/>
    </source>
</evidence>
<dbReference type="AlphaFoldDB" id="G0V8D8"/>
<proteinExistence type="predicted"/>
<sequence>MAPAQKRDIAEYLFGELNKQGDVIQSNNQERQLLSSALQEILKKILLEANEIAKAEHSEAVMPVHLEEATRIVLNK</sequence>
<evidence type="ECO:0000313" key="1">
    <source>
        <dbReference type="EMBL" id="CCC67736.1"/>
    </source>
</evidence>